<keyword evidence="2" id="KW-1185">Reference proteome</keyword>
<dbReference type="RefSeq" id="XP_031784003.1">
    <property type="nucleotide sequence ID" value="XM_031928143.2"/>
</dbReference>
<reference evidence="1" key="1">
    <citation type="submission" date="2021-01" db="UniProtKB">
        <authorList>
            <consortium name="EnsemblMetazoa"/>
        </authorList>
    </citation>
    <scope>IDENTIFICATION</scope>
</reference>
<accession>A0A7M7QBP5</accession>
<dbReference type="EnsemblMetazoa" id="XM_031928143">
    <property type="protein sequence ID" value="XP_031784003"/>
    <property type="gene ID" value="LOC116417055"/>
</dbReference>
<dbReference type="AlphaFoldDB" id="A0A7M7QBP5"/>
<proteinExistence type="predicted"/>
<dbReference type="InParanoid" id="A0A7M7QBP5"/>
<protein>
    <submittedName>
        <fullName evidence="1">Uncharacterized protein</fullName>
    </submittedName>
</protein>
<sequence>MGGEECDTEEEIDEDEIVVASEDVIKCIDDDDNDESNSRPNSNKITSTIPPNLGQVIFMNDSIERELNDTYGDSLELLQDENDSYAVIGSASPEKKSILMITRSVLRFYGNKIL</sequence>
<organism evidence="1 2">
    <name type="scientific">Nasonia vitripennis</name>
    <name type="common">Parasitic wasp</name>
    <dbReference type="NCBI Taxonomy" id="7425"/>
    <lineage>
        <taxon>Eukaryota</taxon>
        <taxon>Metazoa</taxon>
        <taxon>Ecdysozoa</taxon>
        <taxon>Arthropoda</taxon>
        <taxon>Hexapoda</taxon>
        <taxon>Insecta</taxon>
        <taxon>Pterygota</taxon>
        <taxon>Neoptera</taxon>
        <taxon>Endopterygota</taxon>
        <taxon>Hymenoptera</taxon>
        <taxon>Apocrita</taxon>
        <taxon>Proctotrupomorpha</taxon>
        <taxon>Chalcidoidea</taxon>
        <taxon>Pteromalidae</taxon>
        <taxon>Pteromalinae</taxon>
        <taxon>Nasonia</taxon>
    </lineage>
</organism>
<dbReference type="GeneID" id="116417055"/>
<name>A0A7M7QBP5_NASVI</name>
<dbReference type="Proteomes" id="UP000002358">
    <property type="component" value="Unassembled WGS sequence"/>
</dbReference>
<evidence type="ECO:0000313" key="1">
    <source>
        <dbReference type="EnsemblMetazoa" id="XP_031784003"/>
    </source>
</evidence>
<evidence type="ECO:0000313" key="2">
    <source>
        <dbReference type="Proteomes" id="UP000002358"/>
    </source>
</evidence>
<dbReference type="KEGG" id="nvi:116417055"/>